<evidence type="ECO:0000313" key="2">
    <source>
        <dbReference type="EMBL" id="EER20075.1"/>
    </source>
</evidence>
<dbReference type="GeneID" id="9059061"/>
<proteinExistence type="predicted"/>
<reference evidence="2 3" key="1">
    <citation type="submission" date="2008-07" db="EMBL/GenBank/DDBJ databases">
        <authorList>
            <person name="El-Sayed N."/>
            <person name="Caler E."/>
            <person name="Inman J."/>
            <person name="Amedeo P."/>
            <person name="Hass B."/>
            <person name="Wortman J."/>
        </authorList>
    </citation>
    <scope>NUCLEOTIDE SEQUENCE [LARGE SCALE GENOMIC DNA]</scope>
    <source>
        <strain evidence="3">ATCC 50983 / TXsc</strain>
    </source>
</reference>
<dbReference type="InterPro" id="IPR011709">
    <property type="entry name" value="DEAD-box_helicase_OB_fold"/>
</dbReference>
<organism evidence="3">
    <name type="scientific">Perkinsus marinus (strain ATCC 50983 / TXsc)</name>
    <dbReference type="NCBI Taxonomy" id="423536"/>
    <lineage>
        <taxon>Eukaryota</taxon>
        <taxon>Sar</taxon>
        <taxon>Alveolata</taxon>
        <taxon>Perkinsozoa</taxon>
        <taxon>Perkinsea</taxon>
        <taxon>Perkinsida</taxon>
        <taxon>Perkinsidae</taxon>
        <taxon>Perkinsus</taxon>
    </lineage>
</organism>
<evidence type="ECO:0000259" key="1">
    <source>
        <dbReference type="Pfam" id="PF07717"/>
    </source>
</evidence>
<feature type="domain" description="DEAD-box helicase OB fold" evidence="1">
    <location>
        <begin position="2"/>
        <end position="44"/>
    </location>
</feature>
<dbReference type="InParanoid" id="C5K645"/>
<feature type="non-terminal residue" evidence="2">
    <location>
        <position position="1"/>
    </location>
</feature>
<protein>
    <recommendedName>
        <fullName evidence="1">DEAD-box helicase OB fold domain-containing protein</fullName>
    </recommendedName>
</protein>
<evidence type="ECO:0000313" key="3">
    <source>
        <dbReference type="Proteomes" id="UP000007800"/>
    </source>
</evidence>
<feature type="non-terminal residue" evidence="2">
    <location>
        <position position="55"/>
    </location>
</feature>
<dbReference type="RefSeq" id="XP_002788279.1">
    <property type="nucleotide sequence ID" value="XM_002788233.1"/>
</dbReference>
<dbReference type="EMBL" id="GG670840">
    <property type="protein sequence ID" value="EER20075.1"/>
    <property type="molecule type" value="Genomic_DNA"/>
</dbReference>
<dbReference type="Proteomes" id="UP000007800">
    <property type="component" value="Unassembled WGS sequence"/>
</dbReference>
<sequence length="55" mass="6327">SPMSVTFTLPRSEAPEVIVTNEIVTTTRAYMRYVTPIQLDWLSQDQPQYFTTTTT</sequence>
<dbReference type="AlphaFoldDB" id="C5K645"/>
<name>C5K645_PERM5</name>
<keyword evidence="3" id="KW-1185">Reference proteome</keyword>
<dbReference type="Pfam" id="PF07717">
    <property type="entry name" value="OB_NTP_bind"/>
    <property type="match status" value="1"/>
</dbReference>
<accession>C5K645</accession>
<gene>
    <name evidence="2" type="ORF">Pmar_PMAR007360</name>
</gene>